<reference evidence="1 2" key="1">
    <citation type="submission" date="2024-01" db="EMBL/GenBank/DDBJ databases">
        <title>The genomes of 5 underutilized Papilionoideae crops provide insights into root nodulation and disease resistanc.</title>
        <authorList>
            <person name="Jiang F."/>
        </authorList>
    </citation>
    <scope>NUCLEOTIDE SEQUENCE [LARGE SCALE GENOMIC DNA]</scope>
    <source>
        <strain evidence="1">JINMINGXINNONG_FW02</strain>
        <tissue evidence="1">Leaves</tissue>
    </source>
</reference>
<comment type="caution">
    <text evidence="1">The sequence shown here is derived from an EMBL/GenBank/DDBJ whole genome shotgun (WGS) entry which is preliminary data.</text>
</comment>
<dbReference type="AlphaFoldDB" id="A0AAN9RKV9"/>
<proteinExistence type="predicted"/>
<gene>
    <name evidence="1" type="ORF">VNO80_11904</name>
</gene>
<evidence type="ECO:0000313" key="2">
    <source>
        <dbReference type="Proteomes" id="UP001374584"/>
    </source>
</evidence>
<protein>
    <submittedName>
        <fullName evidence="1">Uncharacterized protein</fullName>
    </submittedName>
</protein>
<sequence>MNIRMQVAVYPSHVIEEQVLRVKLEVLKSSSILGRFPSFLACGSVSDLHGPRLGQTPPNSSLHFVYRGRERKEEAIK</sequence>
<accession>A0AAN9RKV9</accession>
<dbReference type="EMBL" id="JAYMYR010000004">
    <property type="protein sequence ID" value="KAK7369858.1"/>
    <property type="molecule type" value="Genomic_DNA"/>
</dbReference>
<organism evidence="1 2">
    <name type="scientific">Phaseolus coccineus</name>
    <name type="common">Scarlet runner bean</name>
    <name type="synonym">Phaseolus multiflorus</name>
    <dbReference type="NCBI Taxonomy" id="3886"/>
    <lineage>
        <taxon>Eukaryota</taxon>
        <taxon>Viridiplantae</taxon>
        <taxon>Streptophyta</taxon>
        <taxon>Embryophyta</taxon>
        <taxon>Tracheophyta</taxon>
        <taxon>Spermatophyta</taxon>
        <taxon>Magnoliopsida</taxon>
        <taxon>eudicotyledons</taxon>
        <taxon>Gunneridae</taxon>
        <taxon>Pentapetalae</taxon>
        <taxon>rosids</taxon>
        <taxon>fabids</taxon>
        <taxon>Fabales</taxon>
        <taxon>Fabaceae</taxon>
        <taxon>Papilionoideae</taxon>
        <taxon>50 kb inversion clade</taxon>
        <taxon>NPAAA clade</taxon>
        <taxon>indigoferoid/millettioid clade</taxon>
        <taxon>Phaseoleae</taxon>
        <taxon>Phaseolus</taxon>
    </lineage>
</organism>
<dbReference type="Proteomes" id="UP001374584">
    <property type="component" value="Unassembled WGS sequence"/>
</dbReference>
<keyword evidence="2" id="KW-1185">Reference proteome</keyword>
<evidence type="ECO:0000313" key="1">
    <source>
        <dbReference type="EMBL" id="KAK7369858.1"/>
    </source>
</evidence>
<name>A0AAN9RKV9_PHACN</name>